<reference evidence="6" key="1">
    <citation type="journal article" date="2019" name="Int. J. Syst. Evol. Microbiol.">
        <title>The Global Catalogue of Microorganisms (GCM) 10K type strain sequencing project: providing services to taxonomists for standard genome sequencing and annotation.</title>
        <authorList>
            <consortium name="The Broad Institute Genomics Platform"/>
            <consortium name="The Broad Institute Genome Sequencing Center for Infectious Disease"/>
            <person name="Wu L."/>
            <person name="Ma J."/>
        </authorList>
    </citation>
    <scope>NUCLEOTIDE SEQUENCE [LARGE SCALE GENOMIC DNA]</scope>
    <source>
        <strain evidence="6">JCM 13006</strain>
    </source>
</reference>
<dbReference type="PANTHER" id="PTHR12215:SF10">
    <property type="entry name" value="L-AMINOADIPATE-SEMIALDEHYDE DEHYDROGENASE-PHOSPHOPANTETHEINYL TRANSFERASE"/>
    <property type="match status" value="1"/>
</dbReference>
<dbReference type="InterPro" id="IPR037143">
    <property type="entry name" value="4-PPantetheinyl_Trfase_dom_sf"/>
</dbReference>
<comment type="caution">
    <text evidence="5">The sequence shown here is derived from an EMBL/GenBank/DDBJ whole genome shotgun (WGS) entry which is preliminary data.</text>
</comment>
<evidence type="ECO:0000313" key="6">
    <source>
        <dbReference type="Proteomes" id="UP001501752"/>
    </source>
</evidence>
<dbReference type="Pfam" id="PF01648">
    <property type="entry name" value="ACPS"/>
    <property type="match status" value="1"/>
</dbReference>
<evidence type="ECO:0000256" key="1">
    <source>
        <dbReference type="ARBA" id="ARBA00010990"/>
    </source>
</evidence>
<comment type="similarity">
    <text evidence="1">Belongs to the P-Pant transferase superfamily. Gsp/Sfp/HetI/AcpT family.</text>
</comment>
<feature type="region of interest" description="Disordered" evidence="3">
    <location>
        <begin position="1"/>
        <end position="29"/>
    </location>
</feature>
<dbReference type="InterPro" id="IPR050559">
    <property type="entry name" value="P-Pant_transferase_sf"/>
</dbReference>
<keyword evidence="2" id="KW-0808">Transferase</keyword>
<evidence type="ECO:0000256" key="3">
    <source>
        <dbReference type="SAM" id="MobiDB-lite"/>
    </source>
</evidence>
<name>A0ABP9E9I1_9ACTN</name>
<feature type="compositionally biased region" description="Low complexity" evidence="3">
    <location>
        <begin position="1"/>
        <end position="13"/>
    </location>
</feature>
<dbReference type="InterPro" id="IPR008278">
    <property type="entry name" value="4-PPantetheinyl_Trfase_dom"/>
</dbReference>
<dbReference type="EMBL" id="BAABIS010000001">
    <property type="protein sequence ID" value="GAA4873106.1"/>
    <property type="molecule type" value="Genomic_DNA"/>
</dbReference>
<dbReference type="SUPFAM" id="SSF56214">
    <property type="entry name" value="4'-phosphopantetheinyl transferase"/>
    <property type="match status" value="2"/>
</dbReference>
<dbReference type="PANTHER" id="PTHR12215">
    <property type="entry name" value="PHOSPHOPANTETHEINE TRANSFERASE"/>
    <property type="match status" value="1"/>
</dbReference>
<evidence type="ECO:0000313" key="5">
    <source>
        <dbReference type="EMBL" id="GAA4873106.1"/>
    </source>
</evidence>
<dbReference type="Gene3D" id="3.90.470.20">
    <property type="entry name" value="4'-phosphopantetheinyl transferase domain"/>
    <property type="match status" value="1"/>
</dbReference>
<keyword evidence="6" id="KW-1185">Reference proteome</keyword>
<dbReference type="Proteomes" id="UP001501752">
    <property type="component" value="Unassembled WGS sequence"/>
</dbReference>
<gene>
    <name evidence="5" type="ORF">GCM10023235_60290</name>
</gene>
<proteinExistence type="inferred from homology"/>
<organism evidence="5 6">
    <name type="scientific">Kitasatospora terrestris</name>
    <dbReference type="NCBI Taxonomy" id="258051"/>
    <lineage>
        <taxon>Bacteria</taxon>
        <taxon>Bacillati</taxon>
        <taxon>Actinomycetota</taxon>
        <taxon>Actinomycetes</taxon>
        <taxon>Kitasatosporales</taxon>
        <taxon>Streptomycetaceae</taxon>
        <taxon>Kitasatospora</taxon>
    </lineage>
</organism>
<sequence length="262" mass="27382">MKGAARAAAAHPADPGPFRSAVPGPPPRAVAGTPVVEVWVIRTDQPPETVAELGRHLDEEERSRRAGAPAARSRFTVSHAAARLLTAAAAGVPPSEVRWRRGPHGRPDAEGPAARLTVNLSTAGPWSLFALAPAGADVGVDLEAEPPAAAALRLARRWFPPAEAAEVESAASPPARFAELWTRKEAYVKALGARLAEGLPVPAAGSPVSGPAGTCAVRPLALPPELRTHRAAVARRSTEPFAVRLRTWSPPSASRASREAHR</sequence>
<protein>
    <recommendedName>
        <fullName evidence="4">4'-phosphopantetheinyl transferase domain-containing protein</fullName>
    </recommendedName>
</protein>
<evidence type="ECO:0000256" key="2">
    <source>
        <dbReference type="ARBA" id="ARBA00022679"/>
    </source>
</evidence>
<accession>A0ABP9E9I1</accession>
<evidence type="ECO:0000259" key="4">
    <source>
        <dbReference type="Pfam" id="PF01648"/>
    </source>
</evidence>
<feature type="domain" description="4'-phosphopantetheinyl transferase" evidence="4">
    <location>
        <begin position="138"/>
        <end position="199"/>
    </location>
</feature>